<sequence>MAMATRAIFLLDFREIRLWSGRYDAHLVPVCGEALLDRLATTCLECGVSELLMVANALPADGLEAFCRRFGATAYPLSDIKLIDARLREDNDTFFIFGTPFFDGSVLYGLKQGQGLRSTEWRPEAPTGVYRLGSDDLHALLLESAAFGEVRQVFGAIADGISRISAAPSPEYAGTAGELLDIRDGVDVAIAEFRCNTENLVNRLETSVGGYWRKPIAEHMLLCNTRFPPKAFFHRLQSRIEGALTCYPSQQVDIATLVAEMTAQRSDYVAVGNGVTELILALYSTLKPTIAVPTPTFAGFQTPLPEEQKKNFVLCAPNFDLDVQAFFDFVVRSNADTAIVINPNNPTGRLVDFADMVWLIEALRSTGRRLIVDESFIDFPADGRRHSVESLVSFHDKLIVVKSLGKVFGLGGMRLGYLMSSDTELVACVRRKLPLWNINGVAECALFLLAEFLEELEDSLTLLRSDREHFQRDLKTVPGLEVVPSQTNFVLCRLPQNSPSAAKLKHNLIRRESVLVRECGYQTMKDADRYLRLSVRSPEENQALVNILKRNLGQCTGGSESSLVR</sequence>
<organism evidence="5 6">
    <name type="scientific">Rhizobium jaguaris</name>
    <dbReference type="NCBI Taxonomy" id="1312183"/>
    <lineage>
        <taxon>Bacteria</taxon>
        <taxon>Pseudomonadati</taxon>
        <taxon>Pseudomonadota</taxon>
        <taxon>Alphaproteobacteria</taxon>
        <taxon>Hyphomicrobiales</taxon>
        <taxon>Rhizobiaceae</taxon>
        <taxon>Rhizobium/Agrobacterium group</taxon>
        <taxon>Rhizobium</taxon>
    </lineage>
</organism>
<dbReference type="Gene3D" id="3.90.1150.10">
    <property type="entry name" value="Aspartate Aminotransferase, domain 1"/>
    <property type="match status" value="1"/>
</dbReference>
<accession>A0A387G153</accession>
<name>A0A387G153_9HYPH</name>
<dbReference type="Proteomes" id="UP000282195">
    <property type="component" value="Plasmid pRCCGE525b"/>
</dbReference>
<dbReference type="KEGG" id="rjg:CCGE525_34470"/>
<dbReference type="Gene3D" id="3.40.640.10">
    <property type="entry name" value="Type I PLP-dependent aspartate aminotransferase-like (Major domain)"/>
    <property type="match status" value="1"/>
</dbReference>
<comment type="similarity">
    <text evidence="3">Belongs to the class-I pyridoxal-phosphate-dependent aminotransferase family.</text>
</comment>
<dbReference type="GO" id="GO:0008483">
    <property type="term" value="F:transaminase activity"/>
    <property type="evidence" value="ECO:0007669"/>
    <property type="project" value="UniProtKB-KW"/>
</dbReference>
<dbReference type="EMBL" id="CP032696">
    <property type="protein sequence ID" value="AYG64278.1"/>
    <property type="molecule type" value="Genomic_DNA"/>
</dbReference>
<evidence type="ECO:0000313" key="5">
    <source>
        <dbReference type="EMBL" id="AYG64278.1"/>
    </source>
</evidence>
<dbReference type="InterPro" id="IPR015424">
    <property type="entry name" value="PyrdxlP-dep_Trfase"/>
</dbReference>
<dbReference type="EC" id="2.6.1.-" evidence="3"/>
<evidence type="ECO:0000256" key="2">
    <source>
        <dbReference type="ARBA" id="ARBA00022898"/>
    </source>
</evidence>
<dbReference type="SUPFAM" id="SSF53383">
    <property type="entry name" value="PLP-dependent transferases"/>
    <property type="match status" value="1"/>
</dbReference>
<evidence type="ECO:0000313" key="6">
    <source>
        <dbReference type="Proteomes" id="UP000282195"/>
    </source>
</evidence>
<dbReference type="OrthoDB" id="9803354at2"/>
<dbReference type="PROSITE" id="PS00105">
    <property type="entry name" value="AA_TRANSFER_CLASS_1"/>
    <property type="match status" value="1"/>
</dbReference>
<feature type="domain" description="Aminotransferase class I/classII large" evidence="4">
    <location>
        <begin position="257"/>
        <end position="546"/>
    </location>
</feature>
<proteinExistence type="inferred from homology"/>
<keyword evidence="2" id="KW-0663">Pyridoxal phosphate</keyword>
<reference evidence="5 6" key="1">
    <citation type="submission" date="2018-10" db="EMBL/GenBank/DDBJ databases">
        <title>Rhizobium etli, R. leguminosarum and a new Rhizobium genospecies from Phaseolus dumosus.</title>
        <authorList>
            <person name="Ramirez-Puebla S.T."/>
            <person name="Rogel-Hernandez M.A."/>
            <person name="Guerrero G."/>
            <person name="Ormeno-Orrillo E."/>
            <person name="Martinez-Romero J.C."/>
            <person name="Negrete-Yankelevich S."/>
            <person name="Martinez-Romero E."/>
        </authorList>
    </citation>
    <scope>NUCLEOTIDE SEQUENCE [LARGE SCALE GENOMIC DNA]</scope>
    <source>
        <strain evidence="5 6">CCGE525</strain>
        <plasmid evidence="6">prccge525b</plasmid>
    </source>
</reference>
<dbReference type="InterPro" id="IPR015422">
    <property type="entry name" value="PyrdxlP-dep_Trfase_small"/>
</dbReference>
<evidence type="ECO:0000259" key="4">
    <source>
        <dbReference type="Pfam" id="PF00155"/>
    </source>
</evidence>
<dbReference type="InterPro" id="IPR004838">
    <property type="entry name" value="NHTrfase_class1_PyrdxlP-BS"/>
</dbReference>
<dbReference type="AlphaFoldDB" id="A0A387G153"/>
<comment type="cofactor">
    <cofactor evidence="1 3">
        <name>pyridoxal 5'-phosphate</name>
        <dbReference type="ChEBI" id="CHEBI:597326"/>
    </cofactor>
</comment>
<dbReference type="CDD" id="cd00609">
    <property type="entry name" value="AAT_like"/>
    <property type="match status" value="1"/>
</dbReference>
<keyword evidence="6" id="KW-1185">Reference proteome</keyword>
<evidence type="ECO:0000256" key="3">
    <source>
        <dbReference type="RuleBase" id="RU000481"/>
    </source>
</evidence>
<dbReference type="PANTHER" id="PTHR42885">
    <property type="entry name" value="HISTIDINOL-PHOSPHATE AMINOTRANSFERASE-RELATED"/>
    <property type="match status" value="1"/>
</dbReference>
<dbReference type="InterPro" id="IPR004839">
    <property type="entry name" value="Aminotransferase_I/II_large"/>
</dbReference>
<protein>
    <recommendedName>
        <fullName evidence="3">Aminotransferase</fullName>
        <ecNumber evidence="3">2.6.1.-</ecNumber>
    </recommendedName>
</protein>
<gene>
    <name evidence="5" type="ORF">CCGE525_34470</name>
</gene>
<dbReference type="InterPro" id="IPR015421">
    <property type="entry name" value="PyrdxlP-dep_Trfase_major"/>
</dbReference>
<keyword evidence="3 5" id="KW-0032">Aminotransferase</keyword>
<keyword evidence="5" id="KW-0614">Plasmid</keyword>
<geneLocation type="plasmid" evidence="6">
    <name>prccge525b</name>
</geneLocation>
<evidence type="ECO:0000256" key="1">
    <source>
        <dbReference type="ARBA" id="ARBA00001933"/>
    </source>
</evidence>
<dbReference type="GO" id="GO:0030170">
    <property type="term" value="F:pyridoxal phosphate binding"/>
    <property type="evidence" value="ECO:0007669"/>
    <property type="project" value="InterPro"/>
</dbReference>
<keyword evidence="3 5" id="KW-0808">Transferase</keyword>
<dbReference type="Pfam" id="PF00155">
    <property type="entry name" value="Aminotran_1_2"/>
    <property type="match status" value="1"/>
</dbReference>
<dbReference type="PANTHER" id="PTHR42885:SF1">
    <property type="entry name" value="THREONINE-PHOSPHATE DECARBOXYLASE"/>
    <property type="match status" value="1"/>
</dbReference>